<feature type="signal peptide" evidence="6">
    <location>
        <begin position="1"/>
        <end position="20"/>
    </location>
</feature>
<dbReference type="OrthoDB" id="1735038at2759"/>
<accession>A0A443RGI1</accession>
<dbReference type="FunFam" id="1.20.120.980:FF:000003">
    <property type="entry name" value="Serine protease 16"/>
    <property type="match status" value="1"/>
</dbReference>
<keyword evidence="5" id="KW-0325">Glycoprotein</keyword>
<dbReference type="PANTHER" id="PTHR11010:SF117">
    <property type="entry name" value="SERINE PROTEASE 16"/>
    <property type="match status" value="1"/>
</dbReference>
<dbReference type="GO" id="GO:0008239">
    <property type="term" value="F:dipeptidyl-peptidase activity"/>
    <property type="evidence" value="ECO:0007669"/>
    <property type="project" value="TreeGrafter"/>
</dbReference>
<dbReference type="EMBL" id="NCKU01000740">
    <property type="protein sequence ID" value="RWS14382.1"/>
    <property type="molecule type" value="Genomic_DNA"/>
</dbReference>
<evidence type="ECO:0000256" key="3">
    <source>
        <dbReference type="ARBA" id="ARBA00022729"/>
    </source>
</evidence>
<dbReference type="AlphaFoldDB" id="A0A443RGI1"/>
<gene>
    <name evidence="7" type="ORF">B4U79_15226</name>
</gene>
<keyword evidence="8" id="KW-1185">Reference proteome</keyword>
<evidence type="ECO:0000256" key="2">
    <source>
        <dbReference type="ARBA" id="ARBA00022670"/>
    </source>
</evidence>
<protein>
    <submittedName>
        <fullName evidence="7">Putative serine protease K12H4.7-like protein</fullName>
    </submittedName>
</protein>
<evidence type="ECO:0000313" key="7">
    <source>
        <dbReference type="EMBL" id="RWS14382.1"/>
    </source>
</evidence>
<dbReference type="PANTHER" id="PTHR11010">
    <property type="entry name" value="PROTEASE S28 PRO-X CARBOXYPEPTIDASE-RELATED"/>
    <property type="match status" value="1"/>
</dbReference>
<dbReference type="Pfam" id="PF05577">
    <property type="entry name" value="Peptidase_S28"/>
    <property type="match status" value="1"/>
</dbReference>
<reference evidence="7 8" key="1">
    <citation type="journal article" date="2018" name="Gigascience">
        <title>Genomes of trombidid mites reveal novel predicted allergens and laterally-transferred genes associated with secondary metabolism.</title>
        <authorList>
            <person name="Dong X."/>
            <person name="Chaisiri K."/>
            <person name="Xia D."/>
            <person name="Armstrong S.D."/>
            <person name="Fang Y."/>
            <person name="Donnelly M.J."/>
            <person name="Kadowaki T."/>
            <person name="McGarry J.W."/>
            <person name="Darby A.C."/>
            <person name="Makepeace B.L."/>
        </authorList>
    </citation>
    <scope>NUCLEOTIDE SEQUENCE [LARGE SCALE GENOMIC DNA]</scope>
    <source>
        <strain evidence="7">UoL-WK</strain>
    </source>
</reference>
<evidence type="ECO:0000256" key="4">
    <source>
        <dbReference type="ARBA" id="ARBA00022801"/>
    </source>
</evidence>
<dbReference type="GO" id="GO:0006508">
    <property type="term" value="P:proteolysis"/>
    <property type="evidence" value="ECO:0007669"/>
    <property type="project" value="UniProtKB-KW"/>
</dbReference>
<feature type="chain" id="PRO_5019216353" evidence="6">
    <location>
        <begin position="21"/>
        <end position="496"/>
    </location>
</feature>
<evidence type="ECO:0000256" key="6">
    <source>
        <dbReference type="SAM" id="SignalP"/>
    </source>
</evidence>
<keyword evidence="2 7" id="KW-0645">Protease</keyword>
<evidence type="ECO:0000256" key="1">
    <source>
        <dbReference type="ARBA" id="ARBA00011079"/>
    </source>
</evidence>
<dbReference type="InterPro" id="IPR029058">
    <property type="entry name" value="AB_hydrolase_fold"/>
</dbReference>
<dbReference type="InterPro" id="IPR008758">
    <property type="entry name" value="Peptidase_S28"/>
</dbReference>
<dbReference type="InterPro" id="IPR042269">
    <property type="entry name" value="Ser_carbopepase_S28_SKS"/>
</dbReference>
<dbReference type="Gene3D" id="1.20.120.980">
    <property type="entry name" value="Serine carboxypeptidase S28, SKS domain"/>
    <property type="match status" value="1"/>
</dbReference>
<dbReference type="Proteomes" id="UP000285301">
    <property type="component" value="Unassembled WGS sequence"/>
</dbReference>
<dbReference type="GO" id="GO:0070008">
    <property type="term" value="F:serine-type exopeptidase activity"/>
    <property type="evidence" value="ECO:0007669"/>
    <property type="project" value="InterPro"/>
</dbReference>
<organism evidence="7 8">
    <name type="scientific">Dinothrombium tinctorium</name>
    <dbReference type="NCBI Taxonomy" id="1965070"/>
    <lineage>
        <taxon>Eukaryota</taxon>
        <taxon>Metazoa</taxon>
        <taxon>Ecdysozoa</taxon>
        <taxon>Arthropoda</taxon>
        <taxon>Chelicerata</taxon>
        <taxon>Arachnida</taxon>
        <taxon>Acari</taxon>
        <taxon>Acariformes</taxon>
        <taxon>Trombidiformes</taxon>
        <taxon>Prostigmata</taxon>
        <taxon>Anystina</taxon>
        <taxon>Parasitengona</taxon>
        <taxon>Trombidioidea</taxon>
        <taxon>Trombidiidae</taxon>
        <taxon>Dinothrombium</taxon>
    </lineage>
</organism>
<keyword evidence="4" id="KW-0378">Hydrolase</keyword>
<sequence length="496" mass="56106">MNFFLTLFLVLTCAAFCIHSQRLFFRGRPRGKHGLLGAPKRTNLSKDLPKAQWMRQRLNHFNPVDTRTWKQRYFVSDKSFKPGSPVFLQLGGEGTADPVWLVEAQIASNYAPRFNALSILLEHRYYGESHPTGDMSTENLQYLTSEQALADAAAFIDYYKQLNPLVNESKWIVFGGSYSGSLAAWMRLKYPHLVAGAVASSAPMKAIINFKDYLAVVRNSLGSTCDAAINDATRQLAQLLANQEKWPAIGSTFNTCDRFDGRFKNDVSNFVESLAGNFEGVVQYNKDNRDFEKVSGSNITIDTICAIMTNELADSALTRYAAVNKLILDVNEQNCLDYKYDKFIKSMREIEWNSSAAEGGRQWTYQTCVEFGFFQSSDLRNQPFGHFFPVEFFEKQCKDIFGPKFNLDFLRKAIKYTNTNYGGYNVKLTNVVLPNGSIDPWHALGLIHYNYSSSKSVFIQGTAHCADMYPDSPLDPDELKNARNEIAEYIGFILKS</sequence>
<comment type="similarity">
    <text evidence="1">Belongs to the peptidase S28 family.</text>
</comment>
<comment type="caution">
    <text evidence="7">The sequence shown here is derived from an EMBL/GenBank/DDBJ whole genome shotgun (WGS) entry which is preliminary data.</text>
</comment>
<name>A0A443RGI1_9ACAR</name>
<evidence type="ECO:0000313" key="8">
    <source>
        <dbReference type="Proteomes" id="UP000285301"/>
    </source>
</evidence>
<keyword evidence="3 6" id="KW-0732">Signal</keyword>
<dbReference type="SUPFAM" id="SSF53474">
    <property type="entry name" value="alpha/beta-Hydrolases"/>
    <property type="match status" value="1"/>
</dbReference>
<dbReference type="Gene3D" id="3.40.50.1820">
    <property type="entry name" value="alpha/beta hydrolase"/>
    <property type="match status" value="1"/>
</dbReference>
<evidence type="ECO:0000256" key="5">
    <source>
        <dbReference type="ARBA" id="ARBA00023180"/>
    </source>
</evidence>
<proteinExistence type="inferred from homology"/>